<reference evidence="1 2" key="1">
    <citation type="journal article" date="2014" name="Agronomy (Basel)">
        <title>A Draft Genome Sequence for Ensete ventricosum, the Drought-Tolerant Tree Against Hunger.</title>
        <authorList>
            <person name="Harrison J."/>
            <person name="Moore K.A."/>
            <person name="Paszkiewicz K."/>
            <person name="Jones T."/>
            <person name="Grant M."/>
            <person name="Ambacheew D."/>
            <person name="Muzemil S."/>
            <person name="Studholme D.J."/>
        </authorList>
    </citation>
    <scope>NUCLEOTIDE SEQUENCE [LARGE SCALE GENOMIC DNA]</scope>
</reference>
<dbReference type="EMBL" id="AMZH03038779">
    <property type="protein sequence ID" value="RRT31499.1"/>
    <property type="molecule type" value="Genomic_DNA"/>
</dbReference>
<protein>
    <submittedName>
        <fullName evidence="1">Uncharacterized protein</fullName>
    </submittedName>
</protein>
<feature type="non-terminal residue" evidence="1">
    <location>
        <position position="1"/>
    </location>
</feature>
<name>A0A426WW91_ENSVE</name>
<evidence type="ECO:0000313" key="2">
    <source>
        <dbReference type="Proteomes" id="UP000287651"/>
    </source>
</evidence>
<dbReference type="Proteomes" id="UP000287651">
    <property type="component" value="Unassembled WGS sequence"/>
</dbReference>
<comment type="caution">
    <text evidence="1">The sequence shown here is derived from an EMBL/GenBank/DDBJ whole genome shotgun (WGS) entry which is preliminary data.</text>
</comment>
<organism evidence="1 2">
    <name type="scientific">Ensete ventricosum</name>
    <name type="common">Abyssinian banana</name>
    <name type="synonym">Musa ensete</name>
    <dbReference type="NCBI Taxonomy" id="4639"/>
    <lineage>
        <taxon>Eukaryota</taxon>
        <taxon>Viridiplantae</taxon>
        <taxon>Streptophyta</taxon>
        <taxon>Embryophyta</taxon>
        <taxon>Tracheophyta</taxon>
        <taxon>Spermatophyta</taxon>
        <taxon>Magnoliopsida</taxon>
        <taxon>Liliopsida</taxon>
        <taxon>Zingiberales</taxon>
        <taxon>Musaceae</taxon>
        <taxon>Ensete</taxon>
    </lineage>
</organism>
<proteinExistence type="predicted"/>
<accession>A0A426WW91</accession>
<sequence>LGDAPVVSTFGSLFRAAKRVATAWCWRYNVQNGVSGCSFVSRNREKKRVLCFVDKTEIRLLGLEKQRKQPAMKSDAGYE</sequence>
<gene>
    <name evidence="1" type="ORF">B296_00054690</name>
</gene>
<dbReference type="AlphaFoldDB" id="A0A426WW91"/>
<evidence type="ECO:0000313" key="1">
    <source>
        <dbReference type="EMBL" id="RRT31499.1"/>
    </source>
</evidence>